<dbReference type="NCBIfam" id="TIGR00879">
    <property type="entry name" value="SP"/>
    <property type="match status" value="1"/>
</dbReference>
<dbReference type="InterPro" id="IPR020846">
    <property type="entry name" value="MFS_dom"/>
</dbReference>
<dbReference type="GO" id="GO:0005351">
    <property type="term" value="F:carbohydrate:proton symporter activity"/>
    <property type="evidence" value="ECO:0007669"/>
    <property type="project" value="TreeGrafter"/>
</dbReference>
<keyword evidence="8 10" id="KW-1133">Transmembrane helix</keyword>
<evidence type="ECO:0000256" key="10">
    <source>
        <dbReference type="SAM" id="Phobius"/>
    </source>
</evidence>
<dbReference type="Gene3D" id="1.20.1250.20">
    <property type="entry name" value="MFS general substrate transporter like domains"/>
    <property type="match status" value="1"/>
</dbReference>
<dbReference type="PROSITE" id="PS50850">
    <property type="entry name" value="MFS"/>
    <property type="match status" value="1"/>
</dbReference>
<evidence type="ECO:0000256" key="7">
    <source>
        <dbReference type="ARBA" id="ARBA00022801"/>
    </source>
</evidence>
<feature type="transmembrane region" description="Helical" evidence="10">
    <location>
        <begin position="864"/>
        <end position="885"/>
    </location>
</feature>
<dbReference type="GO" id="GO:0016020">
    <property type="term" value="C:membrane"/>
    <property type="evidence" value="ECO:0007669"/>
    <property type="project" value="UniProtKB-SubCell"/>
</dbReference>
<evidence type="ECO:0000313" key="12">
    <source>
        <dbReference type="EMBL" id="KAF4629732.1"/>
    </source>
</evidence>
<comment type="caution">
    <text evidence="12">The sequence shown here is derived from an EMBL/GenBank/DDBJ whole genome shotgun (WGS) entry which is preliminary data.</text>
</comment>
<dbReference type="PROSITE" id="PS00217">
    <property type="entry name" value="SUGAR_TRANSPORT_2"/>
    <property type="match status" value="1"/>
</dbReference>
<feature type="transmembrane region" description="Helical" evidence="10">
    <location>
        <begin position="800"/>
        <end position="818"/>
    </location>
</feature>
<feature type="domain" description="Major facilitator superfamily (MFS) profile" evidence="11">
    <location>
        <begin position="544"/>
        <end position="988"/>
    </location>
</feature>
<dbReference type="InterPro" id="IPR002018">
    <property type="entry name" value="CarbesteraseB"/>
</dbReference>
<evidence type="ECO:0000259" key="11">
    <source>
        <dbReference type="PROSITE" id="PS50850"/>
    </source>
</evidence>
<dbReference type="Pfam" id="PF00135">
    <property type="entry name" value="COesterase"/>
    <property type="match status" value="1"/>
</dbReference>
<comment type="similarity">
    <text evidence="2">Belongs to the type-B carboxylesterase/lipase family.</text>
</comment>
<evidence type="ECO:0000313" key="13">
    <source>
        <dbReference type="Proteomes" id="UP000566819"/>
    </source>
</evidence>
<dbReference type="GO" id="GO:0016787">
    <property type="term" value="F:hydrolase activity"/>
    <property type="evidence" value="ECO:0007669"/>
    <property type="project" value="UniProtKB-KW"/>
</dbReference>
<dbReference type="AlphaFoldDB" id="A0A8H4RGN8"/>
<keyword evidence="7" id="KW-0378">Hydrolase</keyword>
<dbReference type="InterPro" id="IPR036259">
    <property type="entry name" value="MFS_trans_sf"/>
</dbReference>
<dbReference type="InterPro" id="IPR005828">
    <property type="entry name" value="MFS_sugar_transport-like"/>
</dbReference>
<keyword evidence="13" id="KW-1185">Reference proteome</keyword>
<dbReference type="InterPro" id="IPR002168">
    <property type="entry name" value="Lipase_GDXG_HIS_AS"/>
</dbReference>
<dbReference type="Proteomes" id="UP000566819">
    <property type="component" value="Unassembled WGS sequence"/>
</dbReference>
<keyword evidence="9 10" id="KW-0472">Membrane</keyword>
<dbReference type="Pfam" id="PF00083">
    <property type="entry name" value="Sugar_tr"/>
    <property type="match status" value="1"/>
</dbReference>
<evidence type="ECO:0000256" key="6">
    <source>
        <dbReference type="ARBA" id="ARBA00022692"/>
    </source>
</evidence>
<evidence type="ECO:0000256" key="2">
    <source>
        <dbReference type="ARBA" id="ARBA00005964"/>
    </source>
</evidence>
<organism evidence="12 13">
    <name type="scientific">Cudoniella acicularis</name>
    <dbReference type="NCBI Taxonomy" id="354080"/>
    <lineage>
        <taxon>Eukaryota</taxon>
        <taxon>Fungi</taxon>
        <taxon>Dikarya</taxon>
        <taxon>Ascomycota</taxon>
        <taxon>Pezizomycotina</taxon>
        <taxon>Leotiomycetes</taxon>
        <taxon>Helotiales</taxon>
        <taxon>Tricladiaceae</taxon>
        <taxon>Cudoniella</taxon>
    </lineage>
</organism>
<dbReference type="InterPro" id="IPR029058">
    <property type="entry name" value="AB_hydrolase_fold"/>
</dbReference>
<keyword evidence="5" id="KW-0813">Transport</keyword>
<comment type="similarity">
    <text evidence="3">Belongs to the 'GDXG' lipolytic enzyme family.</text>
</comment>
<feature type="transmembrane region" description="Helical" evidence="10">
    <location>
        <begin position="966"/>
        <end position="984"/>
    </location>
</feature>
<dbReference type="PROSITE" id="PS00122">
    <property type="entry name" value="CARBOXYLESTERASE_B_1"/>
    <property type="match status" value="1"/>
</dbReference>
<feature type="transmembrane region" description="Helical" evidence="10">
    <location>
        <begin position="622"/>
        <end position="640"/>
    </location>
</feature>
<dbReference type="SUPFAM" id="SSF103473">
    <property type="entry name" value="MFS general substrate transporter"/>
    <property type="match status" value="1"/>
</dbReference>
<dbReference type="InterPro" id="IPR019826">
    <property type="entry name" value="Carboxylesterase_B_AS"/>
</dbReference>
<feature type="transmembrane region" description="Helical" evidence="10">
    <location>
        <begin position="591"/>
        <end position="610"/>
    </location>
</feature>
<dbReference type="InterPro" id="IPR050360">
    <property type="entry name" value="MFS_Sugar_Transporters"/>
</dbReference>
<protein>
    <recommendedName>
        <fullName evidence="11">Major facilitator superfamily (MFS) profile domain-containing protein</fullName>
    </recommendedName>
</protein>
<evidence type="ECO:0000256" key="4">
    <source>
        <dbReference type="ARBA" id="ARBA00010992"/>
    </source>
</evidence>
<dbReference type="PANTHER" id="PTHR48022">
    <property type="entry name" value="PLASTIDIC GLUCOSE TRANSPORTER 4"/>
    <property type="match status" value="1"/>
</dbReference>
<dbReference type="Gene3D" id="3.40.50.1820">
    <property type="entry name" value="alpha/beta hydrolase"/>
    <property type="match status" value="1"/>
</dbReference>
<accession>A0A8H4RGN8</accession>
<evidence type="ECO:0000256" key="8">
    <source>
        <dbReference type="ARBA" id="ARBA00022989"/>
    </source>
</evidence>
<evidence type="ECO:0000256" key="1">
    <source>
        <dbReference type="ARBA" id="ARBA00004141"/>
    </source>
</evidence>
<name>A0A8H4RGN8_9HELO</name>
<feature type="transmembrane region" description="Helical" evidence="10">
    <location>
        <begin position="891"/>
        <end position="919"/>
    </location>
</feature>
<dbReference type="PROSITE" id="PS01173">
    <property type="entry name" value="LIPASE_GDXG_HIS"/>
    <property type="match status" value="1"/>
</dbReference>
<reference evidence="12 13" key="1">
    <citation type="submission" date="2020-03" db="EMBL/GenBank/DDBJ databases">
        <title>Draft Genome Sequence of Cudoniella acicularis.</title>
        <authorList>
            <person name="Buettner E."/>
            <person name="Kellner H."/>
        </authorList>
    </citation>
    <scope>NUCLEOTIDE SEQUENCE [LARGE SCALE GENOMIC DNA]</scope>
    <source>
        <strain evidence="12 13">DSM 108380</strain>
    </source>
</reference>
<feature type="transmembrane region" description="Helical" evidence="10">
    <location>
        <begin position="824"/>
        <end position="852"/>
    </location>
</feature>
<dbReference type="SUPFAM" id="SSF53474">
    <property type="entry name" value="alpha/beta-Hydrolases"/>
    <property type="match status" value="1"/>
</dbReference>
<dbReference type="InterPro" id="IPR003663">
    <property type="entry name" value="Sugar/inositol_transpt"/>
</dbReference>
<dbReference type="PRINTS" id="PR00171">
    <property type="entry name" value="SUGRTRNSPORT"/>
</dbReference>
<dbReference type="EMBL" id="JAAMPI010000635">
    <property type="protein sequence ID" value="KAF4629732.1"/>
    <property type="molecule type" value="Genomic_DNA"/>
</dbReference>
<evidence type="ECO:0000256" key="9">
    <source>
        <dbReference type="ARBA" id="ARBA00023136"/>
    </source>
</evidence>
<feature type="transmembrane region" description="Helical" evidence="10">
    <location>
        <begin position="713"/>
        <end position="732"/>
    </location>
</feature>
<keyword evidence="6 10" id="KW-0812">Transmembrane</keyword>
<proteinExistence type="inferred from homology"/>
<evidence type="ECO:0000256" key="5">
    <source>
        <dbReference type="ARBA" id="ARBA00022448"/>
    </source>
</evidence>
<comment type="subcellular location">
    <subcellularLocation>
        <location evidence="1">Membrane</location>
        <topology evidence="1">Multi-pass membrane protein</topology>
    </subcellularLocation>
</comment>
<dbReference type="OrthoDB" id="3200163at2759"/>
<evidence type="ECO:0000256" key="3">
    <source>
        <dbReference type="ARBA" id="ARBA00010515"/>
    </source>
</evidence>
<sequence>MTAGNISLDNFRSTCRLRVGETDLTGFISKQNVANFLGIPFAKVAARFRTARRIDLEDLHGDVDATRYGPRCPQKVDTIHPIMCNVFEKLSTEQRTDEDTCLHLNVYAPLEGTVKSNAEKIPVFVWIHGGGFNNGDNTTEFDGNHLVQRSMELGKPIIIVTFNYRLNLFGFSASLELIEEAKSLGETPVMNQGLNDQRLGLQWVQSSIQYFGGDASNVTLGGESAGAASVLYQIRGGQPLFRQALIQSTPRLRLGTLKESQAAFDKLVRSAASQRMHRALKSSQLYGQCPQRESSSYLMAQFQHRWKIQPAEWCPQVVLGCTKDEAALFFMNMTHSNEGQIVDFLRSIVPDAPVATIFPGGKPTLQALIEWMTNDVFTHPTLELAAKVIENGPKLFLYTIDLVDPFPGPLHGYAWHSFGVPLTFYQPPGRVYPRFQVTQEKMSASYINFFYGLEPWEPYRAAGRQMSWNGERTGVVNVKPSIVEDSGDNEILSIPQPPTGSPENRVTNQHDLFGDHFNDTKIYSSTGKMASNPPQGSMGKTVLVSLAVMCGSFTFGIESGTIAGFQAMEPWLKDYGYYDASLGAWNIHTNIQTAVGGVVLGGAVLGSIVSGPLGSRFGRRPGLFAIGVSAILGAIFQIVYPSLGLLLLGRVMQGVAIGLASNFVTVYQSEVAPTQYRGIMISLYQLGINIGGLIGTCINEGTHSMTTRWSYRIPLLTSLFFPTLLIIVTIFLPESPRWFLSVGRTDEAFKSIQRLRGKEYPLSQVQSDIDDIAQHIALERELEASSSYLDLFKGTDKRRTGIVVGVLLFQVLSGITFINSYGTYFFQVSGISNVFVVTVIASVCQLSGLLVMYPTMRFMGRRAILLWGAAAEAVCLFTIAIVDVAAPGSNAAAKCLVAFTCLFGFFFTWSWGAVGWVVASEASSTTLRSKTQSVGTAASWAMTVVISVVVPYLINPTAANLGGKVGFIFGGLTIIAFIWAYFYLPETGGRSLEELDELFLDRIPARRFKSYKSSGLEHFANHTASAVIGDKKGILIVQHEDKEYPV</sequence>
<comment type="similarity">
    <text evidence="4">Belongs to the major facilitator superfamily. Sugar transporter (TC 2.A.1.1) family.</text>
</comment>
<feature type="transmembrane region" description="Helical" evidence="10">
    <location>
        <begin position="679"/>
        <end position="701"/>
    </location>
</feature>
<dbReference type="PANTHER" id="PTHR48022:SF10">
    <property type="entry name" value="MAJOR FACILITATOR SUPERFAMILY (MFS) PROFILE DOMAIN-CONTAINING PROTEIN"/>
    <property type="match status" value="1"/>
</dbReference>
<feature type="transmembrane region" description="Helical" evidence="10">
    <location>
        <begin position="931"/>
        <end position="954"/>
    </location>
</feature>
<dbReference type="InterPro" id="IPR005829">
    <property type="entry name" value="Sugar_transporter_CS"/>
</dbReference>
<gene>
    <name evidence="12" type="ORF">G7Y89_g8410</name>
</gene>
<dbReference type="FunFam" id="1.20.1250.20:FF:000078">
    <property type="entry name" value="MFS maltose transporter, putative"/>
    <property type="match status" value="1"/>
</dbReference>